<sequence length="605" mass="66897">MHKTLLATALLAACLAGCTSAPATAAAGEGASAATEATAMSPADAKFADVSKRWLDGWLALNPVNATQVGDHRFDDQLDQLDAPGRQRIVDFSKAMLGELDAIDANALSRENQVDAAILRNQLQGDIWNIETYQGWAWDPQVYSGLAGGAIYNLMARDFAPMPQRLKSATARMEEIPGLFAQMRANLDPKRVPLIHAQTVAKQNNGVIDLVDQFITPNAGQLQGEDRARLDAAVANLRKAVAEQQTWLDKTLVPNAKGDFRIGAKLYDQKLQFSLMSSLSRAEIKQRAEAEMTRVRGEMYDIARGVLKDRPGAPPTPENPSDDQRQAAIEAALELAYADKPARDQVVPAAKAALAKATDFVRAHDLVTVPDDPVKVILMPEFQRGVAVAYCDSPGPLDKGLDTYFAISPIPDDWTQEQTDSFLREYNSRMIQLLAIHEAMPGHYLEGAFSARYPSTLRAVLRSGMFAEGWAVYTERMMTDAGYDDGDPLFKLVQRKFYLRTIANAILDQGVHVDGWSREQAMRLMTHDAFQQEREAAGKWVRAQLSSAQLPTYFVGVQEQFDMRKAVQAKLGDKFDLKAYHDQVLSYGAPPVRFVRELMLDEPIR</sequence>
<dbReference type="Pfam" id="PF05960">
    <property type="entry name" value="DUF885"/>
    <property type="match status" value="1"/>
</dbReference>
<dbReference type="Proteomes" id="UP000315891">
    <property type="component" value="Chromosome"/>
</dbReference>
<accession>A0A516V1S6</accession>
<dbReference type="AlphaFoldDB" id="A0A516V1S6"/>
<evidence type="ECO:0000313" key="2">
    <source>
        <dbReference type="EMBL" id="QDQ72467.1"/>
    </source>
</evidence>
<dbReference type="OrthoDB" id="9769898at2"/>
<dbReference type="PANTHER" id="PTHR33361">
    <property type="entry name" value="GLR0591 PROTEIN"/>
    <property type="match status" value="1"/>
</dbReference>
<name>A0A516V1S6_9GAMM</name>
<feature type="signal peptide" evidence="1">
    <location>
        <begin position="1"/>
        <end position="25"/>
    </location>
</feature>
<proteinExistence type="predicted"/>
<keyword evidence="1" id="KW-0732">Signal</keyword>
<gene>
    <name evidence="2" type="ORF">FNZ56_00495</name>
</gene>
<protein>
    <submittedName>
        <fullName evidence="2">DUF885 domain-containing protein</fullName>
    </submittedName>
</protein>
<dbReference type="PANTHER" id="PTHR33361:SF15">
    <property type="entry name" value="DUF885 FAMILY LIPOPROTEIN"/>
    <property type="match status" value="1"/>
</dbReference>
<dbReference type="RefSeq" id="WP_143877983.1">
    <property type="nucleotide sequence ID" value="NZ_BAABLZ010000002.1"/>
</dbReference>
<organism evidence="2 3">
    <name type="scientific">Pseudoluteimonas lycopersici</name>
    <dbReference type="NCBI Taxonomy" id="1324796"/>
    <lineage>
        <taxon>Bacteria</taxon>
        <taxon>Pseudomonadati</taxon>
        <taxon>Pseudomonadota</taxon>
        <taxon>Gammaproteobacteria</taxon>
        <taxon>Lysobacterales</taxon>
        <taxon>Lysobacteraceae</taxon>
        <taxon>Pseudoluteimonas</taxon>
    </lineage>
</organism>
<keyword evidence="3" id="KW-1185">Reference proteome</keyword>
<dbReference type="InterPro" id="IPR010281">
    <property type="entry name" value="DUF885"/>
</dbReference>
<dbReference type="EMBL" id="CP041742">
    <property type="protein sequence ID" value="QDQ72467.1"/>
    <property type="molecule type" value="Genomic_DNA"/>
</dbReference>
<evidence type="ECO:0000313" key="3">
    <source>
        <dbReference type="Proteomes" id="UP000315891"/>
    </source>
</evidence>
<evidence type="ECO:0000256" key="1">
    <source>
        <dbReference type="SAM" id="SignalP"/>
    </source>
</evidence>
<feature type="chain" id="PRO_5022058816" evidence="1">
    <location>
        <begin position="26"/>
        <end position="605"/>
    </location>
</feature>
<reference evidence="2 3" key="1">
    <citation type="submission" date="2019-07" db="EMBL/GenBank/DDBJ databases">
        <title>Lysobacter weifangensis sp. nov., isolated from bensulfuron-methyl contaminated farmland soil.</title>
        <authorList>
            <person name="Zhao H."/>
        </authorList>
    </citation>
    <scope>NUCLEOTIDE SEQUENCE [LARGE SCALE GENOMIC DNA]</scope>
    <source>
        <strain evidence="2 3">CC-Bw-6</strain>
    </source>
</reference>